<dbReference type="InterPro" id="IPR035902">
    <property type="entry name" value="Nuc_phospho_transferase"/>
</dbReference>
<dbReference type="Proteomes" id="UP001150830">
    <property type="component" value="Unassembled WGS sequence"/>
</dbReference>
<protein>
    <submittedName>
        <fullName evidence="4">Glycosyl transferase family protein</fullName>
    </submittedName>
</protein>
<dbReference type="Pfam" id="PF02885">
    <property type="entry name" value="Glycos_trans_3N"/>
    <property type="match status" value="1"/>
</dbReference>
<dbReference type="InterPro" id="IPR036320">
    <property type="entry name" value="Glycosyl_Trfase_fam3_N_dom_sf"/>
</dbReference>
<reference evidence="4" key="1">
    <citation type="submission" date="2022-11" db="EMBL/GenBank/DDBJ databases">
        <title>Parathalassolutuus dongxingensis gen. nov., sp. nov., a novel member of family Oceanospirillaceae isolated from a coastal shrimp pond in Guangxi, China.</title>
        <authorList>
            <person name="Chen H."/>
        </authorList>
    </citation>
    <scope>NUCLEOTIDE SEQUENCE</scope>
    <source>
        <strain evidence="4">G-43</strain>
    </source>
</reference>
<gene>
    <name evidence="4" type="ORF">OUO13_09315</name>
</gene>
<dbReference type="EMBL" id="JAPNOA010000026">
    <property type="protein sequence ID" value="MCY0965385.1"/>
    <property type="molecule type" value="Genomic_DNA"/>
</dbReference>
<evidence type="ECO:0000313" key="4">
    <source>
        <dbReference type="EMBL" id="MCY0965385.1"/>
    </source>
</evidence>
<dbReference type="Gene3D" id="1.20.970.10">
    <property type="entry name" value="Transferase, Pyrimidine Nucleoside Phosphorylase, Chain C"/>
    <property type="match status" value="1"/>
</dbReference>
<evidence type="ECO:0000256" key="1">
    <source>
        <dbReference type="ARBA" id="ARBA00022676"/>
    </source>
</evidence>
<dbReference type="NCBIfam" id="NF006564">
    <property type="entry name" value="PRK09071.1"/>
    <property type="match status" value="1"/>
</dbReference>
<evidence type="ECO:0000256" key="2">
    <source>
        <dbReference type="ARBA" id="ARBA00022679"/>
    </source>
</evidence>
<dbReference type="AlphaFoldDB" id="A0A9X3EDU8"/>
<organism evidence="4 5">
    <name type="scientific">Parathalassolituus penaei</name>
    <dbReference type="NCBI Taxonomy" id="2997323"/>
    <lineage>
        <taxon>Bacteria</taxon>
        <taxon>Pseudomonadati</taxon>
        <taxon>Pseudomonadota</taxon>
        <taxon>Gammaproteobacteria</taxon>
        <taxon>Oceanospirillales</taxon>
        <taxon>Oceanospirillaceae</taxon>
        <taxon>Parathalassolituus</taxon>
    </lineage>
</organism>
<dbReference type="RefSeq" id="WP_283173597.1">
    <property type="nucleotide sequence ID" value="NZ_JAPNOA010000026.1"/>
</dbReference>
<keyword evidence="5" id="KW-1185">Reference proteome</keyword>
<dbReference type="GO" id="GO:0000162">
    <property type="term" value="P:L-tryptophan biosynthetic process"/>
    <property type="evidence" value="ECO:0007669"/>
    <property type="project" value="InterPro"/>
</dbReference>
<evidence type="ECO:0000313" key="5">
    <source>
        <dbReference type="Proteomes" id="UP001150830"/>
    </source>
</evidence>
<comment type="caution">
    <text evidence="4">The sequence shown here is derived from an EMBL/GenBank/DDBJ whole genome shotgun (WGS) entry which is preliminary data.</text>
</comment>
<feature type="domain" description="Glycosyl transferase family 3 N-terminal" evidence="3">
    <location>
        <begin position="13"/>
        <end position="73"/>
    </location>
</feature>
<dbReference type="PANTHER" id="PTHR43285">
    <property type="entry name" value="ANTHRANILATE PHOSPHORIBOSYLTRANSFERASE"/>
    <property type="match status" value="1"/>
</dbReference>
<dbReference type="InterPro" id="IPR005940">
    <property type="entry name" value="Anthranilate_Pribosyl_Tfrase"/>
</dbReference>
<proteinExistence type="predicted"/>
<evidence type="ECO:0000259" key="3">
    <source>
        <dbReference type="Pfam" id="PF02885"/>
    </source>
</evidence>
<keyword evidence="1" id="KW-0328">Glycosyltransferase</keyword>
<dbReference type="PANTHER" id="PTHR43285:SF4">
    <property type="entry name" value="TRANSFERASE"/>
    <property type="match status" value="1"/>
</dbReference>
<dbReference type="GO" id="GO:0004048">
    <property type="term" value="F:anthranilate phosphoribosyltransferase activity"/>
    <property type="evidence" value="ECO:0007669"/>
    <property type="project" value="InterPro"/>
</dbReference>
<keyword evidence="2 4" id="KW-0808">Transferase</keyword>
<dbReference type="InterPro" id="IPR017459">
    <property type="entry name" value="Glycosyl_Trfase_fam3_N_dom"/>
</dbReference>
<dbReference type="Gene3D" id="3.40.1030.10">
    <property type="entry name" value="Nucleoside phosphorylase/phosphoribosyltransferase catalytic domain"/>
    <property type="match status" value="1"/>
</dbReference>
<name>A0A9X3EDU8_9GAMM</name>
<sequence>MSNVPEKHVLAEYVRILARGKNASRSMTFEEAEFTMSHMLAGDFHPEQLGAILMLMRVKEESPEELAGFATAINKSWPDNVPFDLVWPSYAGKRRQPFWCLLSALLLNSMGYRILFHGSLAHTEGRMYLHEVFAELGLPAIKMADIESAPSLCYLPCDELNPQLQRWLSLKAILGVRSPINTILKTLAPQGVASVQGVFHPNYSVTHVGGAALTGGNMLVMKGEGGEFEVNPERAVKASWHLNGESGNLVIENLKSHYEDKPEGIGTDLLRQFWRGELDSEYARLAVINTAALALVTIRRSADIDTFIAECTEAWNNRDRSRL</sequence>
<dbReference type="GO" id="GO:0005829">
    <property type="term" value="C:cytosol"/>
    <property type="evidence" value="ECO:0007669"/>
    <property type="project" value="TreeGrafter"/>
</dbReference>
<dbReference type="SUPFAM" id="SSF52418">
    <property type="entry name" value="Nucleoside phosphorylase/phosphoribosyltransferase catalytic domain"/>
    <property type="match status" value="1"/>
</dbReference>
<accession>A0A9X3EDU8</accession>
<dbReference type="SUPFAM" id="SSF47648">
    <property type="entry name" value="Nucleoside phosphorylase/phosphoribosyltransferase N-terminal domain"/>
    <property type="match status" value="1"/>
</dbReference>